<accession>A0ABC8VL91</accession>
<evidence type="ECO:0000313" key="4">
    <source>
        <dbReference type="Proteomes" id="UP001497457"/>
    </source>
</evidence>
<dbReference type="InterPro" id="IPR001810">
    <property type="entry name" value="F-box_dom"/>
</dbReference>
<evidence type="ECO:0000313" key="3">
    <source>
        <dbReference type="EMBL" id="CAL4893132.1"/>
    </source>
</evidence>
<organism evidence="3 4">
    <name type="scientific">Urochloa decumbens</name>
    <dbReference type="NCBI Taxonomy" id="240449"/>
    <lineage>
        <taxon>Eukaryota</taxon>
        <taxon>Viridiplantae</taxon>
        <taxon>Streptophyta</taxon>
        <taxon>Embryophyta</taxon>
        <taxon>Tracheophyta</taxon>
        <taxon>Spermatophyta</taxon>
        <taxon>Magnoliopsida</taxon>
        <taxon>Liliopsida</taxon>
        <taxon>Poales</taxon>
        <taxon>Poaceae</taxon>
        <taxon>PACMAD clade</taxon>
        <taxon>Panicoideae</taxon>
        <taxon>Panicodae</taxon>
        <taxon>Paniceae</taxon>
        <taxon>Melinidinae</taxon>
        <taxon>Urochloa</taxon>
    </lineage>
</organism>
<dbReference type="InterPro" id="IPR036047">
    <property type="entry name" value="F-box-like_dom_sf"/>
</dbReference>
<evidence type="ECO:0000259" key="1">
    <source>
        <dbReference type="Pfam" id="PF00646"/>
    </source>
</evidence>
<keyword evidence="4" id="KW-1185">Reference proteome</keyword>
<dbReference type="EMBL" id="OZ075120">
    <property type="protein sequence ID" value="CAL4893132.1"/>
    <property type="molecule type" value="Genomic_DNA"/>
</dbReference>
<dbReference type="SUPFAM" id="SSF81383">
    <property type="entry name" value="F-box domain"/>
    <property type="match status" value="1"/>
</dbReference>
<reference evidence="3 4" key="2">
    <citation type="submission" date="2024-10" db="EMBL/GenBank/DDBJ databases">
        <authorList>
            <person name="Ryan C."/>
        </authorList>
    </citation>
    <scope>NUCLEOTIDE SEQUENCE [LARGE SCALE GENOMIC DNA]</scope>
</reference>
<evidence type="ECO:0000259" key="2">
    <source>
        <dbReference type="Pfam" id="PF23635"/>
    </source>
</evidence>
<evidence type="ECO:0008006" key="5">
    <source>
        <dbReference type="Google" id="ProtNLM"/>
    </source>
</evidence>
<sequence length="386" mass="43133">MSEGRHPSTARASLPDDDDLLGEIFLRLPPLPSSLPRASLVCKRWRRLLCDPAFLRTFRARHHKPPMLGFFAARARSPLFIPTLSPPDRIPPARFSLPQRLSNSWKFLGCRHGFVACLDLNRMEALVWKPVTGSHHHIPFPPEFHQNKCNYNGAVLSSAASDSHVCHSSAFKLVLAHIGSDYKSVSVCLYESESGKWGKIGSTSLTCVSLFYRPAVMVGNAVYWFLHFSNSILQFDLDGQSLAIMKTPEDTHVTGYSHIHAVPHDNKLGLAILSKLSIQFWESEADLDGVNRWVLRQTVKLHNLLSLSMDIRATWQTVISGFDEDNNSIFLSLPPIGVIMIQLETMQCLKLLEGRYMDICYPSTSLYTAGLGIDGGDDKAEMLNST</sequence>
<protein>
    <recommendedName>
        <fullName evidence="5">F-box domain-containing protein</fullName>
    </recommendedName>
</protein>
<reference evidence="4" key="1">
    <citation type="submission" date="2024-06" db="EMBL/GenBank/DDBJ databases">
        <authorList>
            <person name="Ryan C."/>
        </authorList>
    </citation>
    <scope>NUCLEOTIDE SEQUENCE [LARGE SCALE GENOMIC DNA]</scope>
</reference>
<dbReference type="Pfam" id="PF23635">
    <property type="entry name" value="Beta-prop_AT5G49610-like"/>
    <property type="match status" value="1"/>
</dbReference>
<dbReference type="Proteomes" id="UP001497457">
    <property type="component" value="Chromosome 10rd"/>
</dbReference>
<dbReference type="PANTHER" id="PTHR32133">
    <property type="entry name" value="OS07G0120400 PROTEIN"/>
    <property type="match status" value="1"/>
</dbReference>
<feature type="domain" description="F-box protein AT5G49610-like beta-propeller" evidence="2">
    <location>
        <begin position="110"/>
        <end position="334"/>
    </location>
</feature>
<feature type="domain" description="F-box" evidence="1">
    <location>
        <begin position="17"/>
        <end position="56"/>
    </location>
</feature>
<dbReference type="Pfam" id="PF00646">
    <property type="entry name" value="F-box"/>
    <property type="match status" value="1"/>
</dbReference>
<dbReference type="PANTHER" id="PTHR32133:SF401">
    <property type="entry name" value="F-BOX DOMAIN-CONTAINING PROTEIN"/>
    <property type="match status" value="1"/>
</dbReference>
<name>A0ABC8VL91_9POAL</name>
<proteinExistence type="predicted"/>
<dbReference type="InterPro" id="IPR056594">
    <property type="entry name" value="AT5G49610-like_b-prop"/>
</dbReference>
<gene>
    <name evidence="3" type="ORF">URODEC1_LOCUS4603</name>
</gene>
<dbReference type="Gene3D" id="1.20.1280.50">
    <property type="match status" value="1"/>
</dbReference>
<dbReference type="AlphaFoldDB" id="A0ABC8VL91"/>